<keyword evidence="3" id="KW-1185">Reference proteome</keyword>
<proteinExistence type="predicted"/>
<protein>
    <submittedName>
        <fullName evidence="4">Reverse transcriptase domain-containing protein</fullName>
    </submittedName>
</protein>
<name>A0A0N4UZY1_ENTVE</name>
<dbReference type="EMBL" id="UXUI01007470">
    <property type="protein sequence ID" value="VDD87766.1"/>
    <property type="molecule type" value="Genomic_DNA"/>
</dbReference>
<gene>
    <name evidence="2" type="ORF">EVEC_LOCUS2909</name>
</gene>
<evidence type="ECO:0000313" key="3">
    <source>
        <dbReference type="Proteomes" id="UP000274131"/>
    </source>
</evidence>
<keyword evidence="1" id="KW-0175">Coiled coil</keyword>
<organism evidence="4">
    <name type="scientific">Enterobius vermicularis</name>
    <name type="common">Human pinworm</name>
    <dbReference type="NCBI Taxonomy" id="51028"/>
    <lineage>
        <taxon>Eukaryota</taxon>
        <taxon>Metazoa</taxon>
        <taxon>Ecdysozoa</taxon>
        <taxon>Nematoda</taxon>
        <taxon>Chromadorea</taxon>
        <taxon>Rhabditida</taxon>
        <taxon>Spirurina</taxon>
        <taxon>Oxyuridomorpha</taxon>
        <taxon>Oxyuroidea</taxon>
        <taxon>Oxyuridae</taxon>
        <taxon>Enterobius</taxon>
    </lineage>
</organism>
<dbReference type="InterPro" id="IPR006954">
    <property type="entry name" value="Mlt-10-like"/>
</dbReference>
<dbReference type="Pfam" id="PF04870">
    <property type="entry name" value="Moulting_cycle"/>
    <property type="match status" value="1"/>
</dbReference>
<evidence type="ECO:0000256" key="1">
    <source>
        <dbReference type="SAM" id="Coils"/>
    </source>
</evidence>
<dbReference type="OrthoDB" id="5917548at2759"/>
<dbReference type="WBParaSite" id="EVEC_0000320101-mRNA-1">
    <property type="protein sequence ID" value="EVEC_0000320101-mRNA-1"/>
    <property type="gene ID" value="EVEC_0000320101"/>
</dbReference>
<reference evidence="4" key="1">
    <citation type="submission" date="2016-04" db="UniProtKB">
        <authorList>
            <consortium name="WormBaseParasite"/>
        </authorList>
    </citation>
    <scope>IDENTIFICATION</scope>
</reference>
<accession>A0A0N4UZY1</accession>
<dbReference type="Proteomes" id="UP000274131">
    <property type="component" value="Unassembled WGS sequence"/>
</dbReference>
<dbReference type="PANTHER" id="PTHR21523">
    <property type="match status" value="1"/>
</dbReference>
<evidence type="ECO:0000313" key="4">
    <source>
        <dbReference type="WBParaSite" id="EVEC_0000320101-mRNA-1"/>
    </source>
</evidence>
<feature type="coiled-coil region" evidence="1">
    <location>
        <begin position="168"/>
        <end position="195"/>
    </location>
</feature>
<evidence type="ECO:0000313" key="2">
    <source>
        <dbReference type="EMBL" id="VDD87766.1"/>
    </source>
</evidence>
<dbReference type="PANTHER" id="PTHR21523:SF46">
    <property type="entry name" value="MLT-TEN (MLT-10) RELATED"/>
    <property type="match status" value="1"/>
</dbReference>
<sequence>MEKIEQLKLSPKQLQSAEKLHYSWYLSATNALLGAVAREIYLRMNKQNRRAFIKCLNRIEKDIDITAGAKCITAALDNRLLKKSSYDKVSTDTKSISFVQEEKPREEKNILSRTSVPKFYSKISKYRRFNDWSNAIKPIKYKEKLRKSKVKVIKQKRKLTKRHNTFRLDGQVKELMEESRRLDKLDNNLKIIKMDKMPDLIDPHDEFMRMAKSPIWTTSKMLTNFFRAFSSKKPLRIGPWKETYKKLEEVQDMIEDSAYKARYRHRMLDIVLGDNNPYRKRIPIAERIQGYFPESIQKSPLMKNLLNFLDAFSKHNNDESYKILSPRFIPVVPDKKHTKHALSPSFFPMYNDDSPNSILPIPKVLKATGMSDDDRDAVLELIMQTTGARNLVDETLDVMEKAKKLGLADDITNITVFIQKLFTKVEKTFNKRQKREINSRKYTFMTKEQLLMFFGPEGTLLDQVMHDKTSPTDIFRRRPPTDNMAQSTNTLLAWLDTALFTGLINRLEGFSVSRGLYNTTKFPFNIDDYAKWTEVDRKKALINKIRILAGETEEQKEATHKRRKRHTTLSPFAFSPSVLNFAILAPVTLSPSIFSPSILNPYMLSPPVLSPQIGNPMIFSPYFLGPNTMSAAIFNVYVFTPYVLSPNVMNPYIMSPLILSPFVLSPDLLSPTILCGGILSPAILSPSVLSPTAFSAQVLSPSVLS</sequence>
<dbReference type="AlphaFoldDB" id="A0A0N4UZY1"/>
<reference evidence="2 3" key="2">
    <citation type="submission" date="2018-10" db="EMBL/GenBank/DDBJ databases">
        <authorList>
            <consortium name="Pathogen Informatics"/>
        </authorList>
    </citation>
    <scope>NUCLEOTIDE SEQUENCE [LARGE SCALE GENOMIC DNA]</scope>
</reference>